<accession>A0A9Q0PKU7</accession>
<keyword evidence="6" id="KW-0472">Membrane</keyword>
<evidence type="ECO:0000256" key="5">
    <source>
        <dbReference type="ARBA" id="ARBA00022475"/>
    </source>
</evidence>
<dbReference type="GO" id="GO:0009734">
    <property type="term" value="P:auxin-activated signaling pathway"/>
    <property type="evidence" value="ECO:0007669"/>
    <property type="project" value="UniProtKB-KW"/>
</dbReference>
<keyword evidence="7" id="KW-0927">Auxin signaling pathway</keyword>
<evidence type="ECO:0000256" key="4">
    <source>
        <dbReference type="ARBA" id="ARBA00022448"/>
    </source>
</evidence>
<name>A0A9Q0PKU7_SALVM</name>
<dbReference type="OrthoDB" id="1871242at2759"/>
<reference evidence="9" key="2">
    <citation type="journal article" date="2023" name="Int. J. Mol. Sci.">
        <title>De Novo Assembly and Annotation of 11 Diverse Shrub Willow (Salix) Genomes Reveals Novel Gene Organization in Sex-Linked Regions.</title>
        <authorList>
            <person name="Hyden B."/>
            <person name="Feng K."/>
            <person name="Yates T.B."/>
            <person name="Jawdy S."/>
            <person name="Cereghino C."/>
            <person name="Smart L.B."/>
            <person name="Muchero W."/>
        </authorList>
    </citation>
    <scope>NUCLEOTIDE SEQUENCE [LARGE SCALE GENOMIC DNA]</scope>
    <source>
        <tissue evidence="9">Shoot tip</tissue>
    </source>
</reference>
<keyword evidence="4" id="KW-0813">Transport</keyword>
<feature type="compositionally biased region" description="Low complexity" evidence="8">
    <location>
        <begin position="152"/>
        <end position="173"/>
    </location>
</feature>
<protein>
    <recommendedName>
        <fullName evidence="11">Protein BIG GRAIN 1-like E</fullName>
    </recommendedName>
</protein>
<organism evidence="9 10">
    <name type="scientific">Salix viminalis</name>
    <name type="common">Common osier</name>
    <name type="synonym">Basket willow</name>
    <dbReference type="NCBI Taxonomy" id="40686"/>
    <lineage>
        <taxon>Eukaryota</taxon>
        <taxon>Viridiplantae</taxon>
        <taxon>Streptophyta</taxon>
        <taxon>Embryophyta</taxon>
        <taxon>Tracheophyta</taxon>
        <taxon>Spermatophyta</taxon>
        <taxon>Magnoliopsida</taxon>
        <taxon>eudicotyledons</taxon>
        <taxon>Gunneridae</taxon>
        <taxon>Pentapetalae</taxon>
        <taxon>rosids</taxon>
        <taxon>fabids</taxon>
        <taxon>Malpighiales</taxon>
        <taxon>Salicaceae</taxon>
        <taxon>Saliceae</taxon>
        <taxon>Salix</taxon>
    </lineage>
</organism>
<dbReference type="PANTHER" id="PTHR33541:SF11">
    <property type="entry name" value="PROTEIN BIG GRAIN 1-LIKE E"/>
    <property type="match status" value="1"/>
</dbReference>
<evidence type="ECO:0008006" key="11">
    <source>
        <dbReference type="Google" id="ProtNLM"/>
    </source>
</evidence>
<dbReference type="EMBL" id="JAPFFL010000012">
    <property type="protein sequence ID" value="KAJ6689886.1"/>
    <property type="molecule type" value="Genomic_DNA"/>
</dbReference>
<evidence type="ECO:0000313" key="9">
    <source>
        <dbReference type="EMBL" id="KAJ6689886.1"/>
    </source>
</evidence>
<feature type="compositionally biased region" description="Polar residues" evidence="8">
    <location>
        <begin position="1"/>
        <end position="10"/>
    </location>
</feature>
<dbReference type="InterPro" id="IPR039621">
    <property type="entry name" value="BG1-like"/>
</dbReference>
<evidence type="ECO:0000256" key="7">
    <source>
        <dbReference type="ARBA" id="ARBA00023294"/>
    </source>
</evidence>
<evidence type="ECO:0000256" key="3">
    <source>
        <dbReference type="ARBA" id="ARBA00010067"/>
    </source>
</evidence>
<dbReference type="Proteomes" id="UP001151529">
    <property type="component" value="Chromosome 8"/>
</dbReference>
<dbReference type="PANTHER" id="PTHR33541">
    <property type="entry name" value="PROTEIN BIG GRAIN 1-LIKE A-RELATED"/>
    <property type="match status" value="1"/>
</dbReference>
<evidence type="ECO:0000313" key="10">
    <source>
        <dbReference type="Proteomes" id="UP001151529"/>
    </source>
</evidence>
<comment type="caution">
    <text evidence="9">The sequence shown here is derived from an EMBL/GenBank/DDBJ whole genome shotgun (WGS) entry which is preliminary data.</text>
</comment>
<dbReference type="AlphaFoldDB" id="A0A9Q0PKU7"/>
<feature type="region of interest" description="Disordered" evidence="8">
    <location>
        <begin position="1"/>
        <end position="23"/>
    </location>
</feature>
<dbReference type="GO" id="GO:0005886">
    <property type="term" value="C:plasma membrane"/>
    <property type="evidence" value="ECO:0007669"/>
    <property type="project" value="UniProtKB-SubCell"/>
</dbReference>
<evidence type="ECO:0000256" key="6">
    <source>
        <dbReference type="ARBA" id="ARBA00023136"/>
    </source>
</evidence>
<keyword evidence="10" id="KW-1185">Reference proteome</keyword>
<reference evidence="9" key="1">
    <citation type="submission" date="2022-11" db="EMBL/GenBank/DDBJ databases">
        <authorList>
            <person name="Hyden B.L."/>
            <person name="Feng K."/>
            <person name="Yates T."/>
            <person name="Jawdy S."/>
            <person name="Smart L.B."/>
            <person name="Muchero W."/>
        </authorList>
    </citation>
    <scope>NUCLEOTIDE SEQUENCE</scope>
    <source>
        <tissue evidence="9">Shoot tip</tissue>
    </source>
</reference>
<keyword evidence="5" id="KW-1003">Cell membrane</keyword>
<gene>
    <name evidence="9" type="ORF">OIU85_006204</name>
</gene>
<evidence type="ECO:0000256" key="1">
    <source>
        <dbReference type="ARBA" id="ARBA00002281"/>
    </source>
</evidence>
<sequence length="331" mass="37612">MSITGLSSDTGRPYKKSLHRRNDSEELDVFEAARYFSGYNEAGAGCNGAMNTQKVTREDHKHSWRGGRMSLDVPMRNPLPHHPRQQSHAVEKQIPKEKKYKQPSSPGGRLASFLNSLFNQTSSKKKKSKSTTQSMKDGDESPGGRRKRRISISHFRSSSTTTDTKSLYSSSSSGFRTPPPYAHINHAKSYKEFRSNSDHRQIVSLPEQKGIVKSMAFRNEMLDDKKNTDLSWLEEKYKFTDGFSYDQNVPKNRGGQHLEKDRPWVDQYPSEEKECRKFDEVDDGTDSDSSSDLFELQNYDLGSYSNGLPVYETTRMDSIKRGALPISNGNL</sequence>
<evidence type="ECO:0000256" key="2">
    <source>
        <dbReference type="ARBA" id="ARBA00004236"/>
    </source>
</evidence>
<comment type="subcellular location">
    <subcellularLocation>
        <location evidence="2">Cell membrane</location>
    </subcellularLocation>
</comment>
<feature type="region of interest" description="Disordered" evidence="8">
    <location>
        <begin position="53"/>
        <end position="180"/>
    </location>
</feature>
<comment type="function">
    <text evidence="1">Involved in auxin transport. Regulator of the auxin signaling pathway.</text>
</comment>
<proteinExistence type="inferred from homology"/>
<comment type="similarity">
    <text evidence="3">Belongs to the BIG GRAIN 1 (BG1) plant protein family.</text>
</comment>
<evidence type="ECO:0000256" key="8">
    <source>
        <dbReference type="SAM" id="MobiDB-lite"/>
    </source>
</evidence>